<reference evidence="12 13" key="1">
    <citation type="submission" date="2017-11" db="EMBL/GenBank/DDBJ databases">
        <title>Genome-resolved metagenomics identifies genetic mobility, metabolic interactions, and unexpected diversity in perchlorate-reducing communities.</title>
        <authorList>
            <person name="Barnum T.P."/>
            <person name="Figueroa I.A."/>
            <person name="Carlstrom C.I."/>
            <person name="Lucas L.N."/>
            <person name="Engelbrektson A.L."/>
            <person name="Coates J.D."/>
        </authorList>
    </citation>
    <scope>NUCLEOTIDE SEQUENCE [LARGE SCALE GENOMIC DNA]</scope>
    <source>
        <strain evidence="12">BM301</strain>
    </source>
</reference>
<name>A0A2N6CTY7_9GAMM</name>
<dbReference type="SUPFAM" id="SSF52172">
    <property type="entry name" value="CheY-like"/>
    <property type="match status" value="1"/>
</dbReference>
<evidence type="ECO:0000256" key="8">
    <source>
        <dbReference type="ARBA" id="ARBA00023012"/>
    </source>
</evidence>
<dbReference type="Gene3D" id="3.40.50.2300">
    <property type="match status" value="1"/>
</dbReference>
<keyword evidence="8" id="KW-0902">Two-component regulatory system</keyword>
<dbReference type="Gene3D" id="3.30.450.20">
    <property type="entry name" value="PAS domain"/>
    <property type="match status" value="1"/>
</dbReference>
<dbReference type="SMART" id="SM00448">
    <property type="entry name" value="REC"/>
    <property type="match status" value="1"/>
</dbReference>
<evidence type="ECO:0000256" key="4">
    <source>
        <dbReference type="ARBA" id="ARBA00022475"/>
    </source>
</evidence>
<keyword evidence="7" id="KW-0472">Membrane</keyword>
<comment type="catalytic activity">
    <reaction evidence="1">
        <text>ATP + protein L-histidine = ADP + protein N-phospho-L-histidine.</text>
        <dbReference type="EC" id="2.7.13.3"/>
    </reaction>
</comment>
<dbReference type="PROSITE" id="PS50110">
    <property type="entry name" value="RESPONSE_REGULATORY"/>
    <property type="match status" value="1"/>
</dbReference>
<dbReference type="Pfam" id="PF00512">
    <property type="entry name" value="HisKA"/>
    <property type="match status" value="1"/>
</dbReference>
<dbReference type="Pfam" id="PF00072">
    <property type="entry name" value="Response_reg"/>
    <property type="match status" value="1"/>
</dbReference>
<dbReference type="InterPro" id="IPR011006">
    <property type="entry name" value="CheY-like_superfamily"/>
</dbReference>
<dbReference type="InterPro" id="IPR036097">
    <property type="entry name" value="HisK_dim/P_sf"/>
</dbReference>
<dbReference type="PRINTS" id="PR00344">
    <property type="entry name" value="BCTRLSENSOR"/>
</dbReference>
<dbReference type="SUPFAM" id="SSF47384">
    <property type="entry name" value="Homodimeric domain of signal transducing histidine kinase"/>
    <property type="match status" value="1"/>
</dbReference>
<dbReference type="InterPro" id="IPR005467">
    <property type="entry name" value="His_kinase_dom"/>
</dbReference>
<dbReference type="InterPro" id="IPR003594">
    <property type="entry name" value="HATPase_dom"/>
</dbReference>
<dbReference type="EC" id="2.7.13.3" evidence="3"/>
<keyword evidence="6" id="KW-0812">Transmembrane</keyword>
<dbReference type="InterPro" id="IPR004358">
    <property type="entry name" value="Sig_transdc_His_kin-like_C"/>
</dbReference>
<keyword evidence="7" id="KW-1133">Transmembrane helix</keyword>
<dbReference type="Gene3D" id="1.10.287.130">
    <property type="match status" value="1"/>
</dbReference>
<comment type="subcellular location">
    <subcellularLocation>
        <location evidence="2">Cell membrane</location>
        <topology evidence="2">Multi-pass membrane protein</topology>
    </subcellularLocation>
</comment>
<feature type="domain" description="Response regulatory" evidence="11">
    <location>
        <begin position="654"/>
        <end position="767"/>
    </location>
</feature>
<dbReference type="PANTHER" id="PTHR45339:SF1">
    <property type="entry name" value="HYBRID SIGNAL TRANSDUCTION HISTIDINE KINASE J"/>
    <property type="match status" value="1"/>
</dbReference>
<keyword evidence="5 9" id="KW-0597">Phosphoprotein</keyword>
<keyword evidence="12" id="KW-0418">Kinase</keyword>
<accession>A0A2N6CTY7</accession>
<evidence type="ECO:0000256" key="9">
    <source>
        <dbReference type="PROSITE-ProRule" id="PRU00169"/>
    </source>
</evidence>
<dbReference type="EMBL" id="PKUN01000023">
    <property type="protein sequence ID" value="PLX60641.1"/>
    <property type="molecule type" value="Genomic_DNA"/>
</dbReference>
<dbReference type="AlphaFoldDB" id="A0A2N6CTY7"/>
<evidence type="ECO:0000259" key="11">
    <source>
        <dbReference type="PROSITE" id="PS50110"/>
    </source>
</evidence>
<dbReference type="Gene3D" id="3.30.565.10">
    <property type="entry name" value="Histidine kinase-like ATPase, C-terminal domain"/>
    <property type="match status" value="1"/>
</dbReference>
<dbReference type="SUPFAM" id="SSF103190">
    <property type="entry name" value="Sensory domain-like"/>
    <property type="match status" value="1"/>
</dbReference>
<protein>
    <recommendedName>
        <fullName evidence="3">histidine kinase</fullName>
        <ecNumber evidence="3">2.7.13.3</ecNumber>
    </recommendedName>
</protein>
<evidence type="ECO:0000256" key="1">
    <source>
        <dbReference type="ARBA" id="ARBA00000085"/>
    </source>
</evidence>
<dbReference type="InterPro" id="IPR001789">
    <property type="entry name" value="Sig_transdc_resp-reg_receiver"/>
</dbReference>
<dbReference type="Proteomes" id="UP000235015">
    <property type="component" value="Unassembled WGS sequence"/>
</dbReference>
<dbReference type="SMART" id="SM00388">
    <property type="entry name" value="HisKA"/>
    <property type="match status" value="1"/>
</dbReference>
<dbReference type="RefSeq" id="WP_273440240.1">
    <property type="nucleotide sequence ID" value="NZ_CAXXYC010000004.1"/>
</dbReference>
<evidence type="ECO:0000259" key="10">
    <source>
        <dbReference type="PROSITE" id="PS50109"/>
    </source>
</evidence>
<dbReference type="InterPro" id="IPR003661">
    <property type="entry name" value="HisK_dim/P_dom"/>
</dbReference>
<proteinExistence type="predicted"/>
<comment type="caution">
    <text evidence="12">The sequence shown here is derived from an EMBL/GenBank/DDBJ whole genome shotgun (WGS) entry which is preliminary data.</text>
</comment>
<feature type="domain" description="Histidine kinase" evidence="10">
    <location>
        <begin position="395"/>
        <end position="619"/>
    </location>
</feature>
<dbReference type="CDD" id="cd00082">
    <property type="entry name" value="HisKA"/>
    <property type="match status" value="1"/>
</dbReference>
<evidence type="ECO:0000256" key="6">
    <source>
        <dbReference type="ARBA" id="ARBA00022692"/>
    </source>
</evidence>
<dbReference type="InterPro" id="IPR029151">
    <property type="entry name" value="Sensor-like_sf"/>
</dbReference>
<organism evidence="12 13">
    <name type="scientific">Sedimenticola selenatireducens</name>
    <dbReference type="NCBI Taxonomy" id="191960"/>
    <lineage>
        <taxon>Bacteria</taxon>
        <taxon>Pseudomonadati</taxon>
        <taxon>Pseudomonadota</taxon>
        <taxon>Gammaproteobacteria</taxon>
        <taxon>Chromatiales</taxon>
        <taxon>Sedimenticolaceae</taxon>
        <taxon>Sedimenticola</taxon>
    </lineage>
</organism>
<dbReference type="GO" id="GO:0005886">
    <property type="term" value="C:plasma membrane"/>
    <property type="evidence" value="ECO:0007669"/>
    <property type="project" value="UniProtKB-SubCell"/>
</dbReference>
<dbReference type="InterPro" id="IPR036890">
    <property type="entry name" value="HATPase_C_sf"/>
</dbReference>
<dbReference type="GO" id="GO:0000155">
    <property type="term" value="F:phosphorelay sensor kinase activity"/>
    <property type="evidence" value="ECO:0007669"/>
    <property type="project" value="InterPro"/>
</dbReference>
<dbReference type="SUPFAM" id="SSF55874">
    <property type="entry name" value="ATPase domain of HSP90 chaperone/DNA topoisomerase II/histidine kinase"/>
    <property type="match status" value="1"/>
</dbReference>
<dbReference type="FunFam" id="3.30.565.10:FF:000010">
    <property type="entry name" value="Sensor histidine kinase RcsC"/>
    <property type="match status" value="1"/>
</dbReference>
<evidence type="ECO:0000256" key="7">
    <source>
        <dbReference type="ARBA" id="ARBA00022989"/>
    </source>
</evidence>
<dbReference type="PANTHER" id="PTHR45339">
    <property type="entry name" value="HYBRID SIGNAL TRANSDUCTION HISTIDINE KINASE J"/>
    <property type="match status" value="1"/>
</dbReference>
<feature type="modified residue" description="4-aspartylphosphate" evidence="9">
    <location>
        <position position="703"/>
    </location>
</feature>
<evidence type="ECO:0000256" key="2">
    <source>
        <dbReference type="ARBA" id="ARBA00004651"/>
    </source>
</evidence>
<dbReference type="CDD" id="cd16922">
    <property type="entry name" value="HATPase_EvgS-ArcB-TorS-like"/>
    <property type="match status" value="1"/>
</dbReference>
<evidence type="ECO:0000313" key="12">
    <source>
        <dbReference type="EMBL" id="PLX60641.1"/>
    </source>
</evidence>
<evidence type="ECO:0000256" key="5">
    <source>
        <dbReference type="ARBA" id="ARBA00022553"/>
    </source>
</evidence>
<dbReference type="SMART" id="SM00387">
    <property type="entry name" value="HATPase_c"/>
    <property type="match status" value="1"/>
</dbReference>
<gene>
    <name evidence="12" type="ORF">C0630_14430</name>
</gene>
<dbReference type="PROSITE" id="PS50109">
    <property type="entry name" value="HIS_KIN"/>
    <property type="match status" value="1"/>
</dbReference>
<dbReference type="Pfam" id="PF02518">
    <property type="entry name" value="HATPase_c"/>
    <property type="match status" value="1"/>
</dbReference>
<sequence>MKLRTQILLFFFAFALTPLLIAVVINLPLVLERMDLFYQKAHLQNLRADFRDLDQHLASRHEMVRLLAKLPEPGTVLGISDENNSDKNIDLARTRYIQWINQILHEQLDIVQIVFLDAQGDEQFWLDRDRENQSWQPTVRRPGRAPKALISAALQAEPGRVLVSALSLNPDAGALDPRRFMTLRLITPIFSQESGAPIGAVMLNIDVGGIARFYRDTLWVNDDGDFLEIPAPGTPTGNAFERYPGLQPLFAEEKPALWKGHDEQIMWVPMFRTEQSRSLWVGRLVDPSPIAEFRNALTLRVLSIVFLLMLATWLASRWLAKRAERLSRELIDGIQQILEHEAPVTFDWKGPQELKRLGMNLSRLAEEHGRTSRNLRAHARELEESNRYKSQFLANISHELKTPLNSILLLSKLLAGSRQGLSEDQIKQARVIHEAGSDLQALIDNILDLSRIEARRIPLHAETVNLTPLLHGLVELVQPQFDAKGLALRLEIASNVPEQIISDPEKLRQILKNFLSNAVKFTEAGEVVIRVVVADPADAESYALQISVTDSGIGIPPAKHAEIFEAFKQADGATNRRYGGTGLGLTISRQLAGLLGGEIRLHSSPGQGSRFTLLLPAKLDPEQPATPVSETITSPELPAPAEADPADHYLGRHSLLVVDANLHNLLQLTPLLEQAGLKVTAAEDAGEAIELMADEPFALVLIDIILPCEECCDTIKRIKQTQRLPVIAILAGPAPEIEAACRAAGADALIQRPIDRGQLHRLLAQYLPAEVVDSK</sequence>
<keyword evidence="12" id="KW-0808">Transferase</keyword>
<evidence type="ECO:0000313" key="13">
    <source>
        <dbReference type="Proteomes" id="UP000235015"/>
    </source>
</evidence>
<evidence type="ECO:0000256" key="3">
    <source>
        <dbReference type="ARBA" id="ARBA00012438"/>
    </source>
</evidence>
<dbReference type="STRING" id="1111735.GCA_000428045_02129"/>
<keyword evidence="4" id="KW-1003">Cell membrane</keyword>